<dbReference type="InterPro" id="IPR029062">
    <property type="entry name" value="Class_I_gatase-like"/>
</dbReference>
<protein>
    <submittedName>
        <fullName evidence="1">Peptidase U61 LD-carboxypeptidase A</fullName>
    </submittedName>
</protein>
<dbReference type="SUPFAM" id="SSF52317">
    <property type="entry name" value="Class I glutamine amidotransferase-like"/>
    <property type="match status" value="1"/>
</dbReference>
<dbReference type="GO" id="GO:0004180">
    <property type="term" value="F:carboxypeptidase activity"/>
    <property type="evidence" value="ECO:0007669"/>
    <property type="project" value="UniProtKB-KW"/>
</dbReference>
<organism evidence="1">
    <name type="scientific">human gut metagenome</name>
    <dbReference type="NCBI Taxonomy" id="408170"/>
    <lineage>
        <taxon>unclassified sequences</taxon>
        <taxon>metagenomes</taxon>
        <taxon>organismal metagenomes</taxon>
    </lineage>
</organism>
<dbReference type="Gene3D" id="3.40.50.10740">
    <property type="entry name" value="Class I glutamine amidotransferase-like"/>
    <property type="match status" value="1"/>
</dbReference>
<keyword evidence="1" id="KW-0121">Carboxypeptidase</keyword>
<dbReference type="EMBL" id="AZMM01007117">
    <property type="protein sequence ID" value="ETJ38866.1"/>
    <property type="molecule type" value="Genomic_DNA"/>
</dbReference>
<reference evidence="1" key="1">
    <citation type="submission" date="2013-12" db="EMBL/GenBank/DDBJ databases">
        <title>A Varibaculum cambriense genome reconstructed from a premature infant gut community with otherwise low bacterial novelty that shifts toward anaerobic metabolism during the third week of life.</title>
        <authorList>
            <person name="Brown C.T."/>
            <person name="Sharon I."/>
            <person name="Thomas B.C."/>
            <person name="Castelle C.J."/>
            <person name="Morowitz M.J."/>
            <person name="Banfield J.F."/>
        </authorList>
    </citation>
    <scope>NUCLEOTIDE SEQUENCE</scope>
</reference>
<comment type="caution">
    <text evidence="1">The sequence shown here is derived from an EMBL/GenBank/DDBJ whole genome shotgun (WGS) entry which is preliminary data.</text>
</comment>
<dbReference type="InterPro" id="IPR027478">
    <property type="entry name" value="LdcA_N"/>
</dbReference>
<keyword evidence="1" id="KW-0378">Hydrolase</keyword>
<sequence>MDWIEPTRLEPGMTIGIMAPASASDEDLHRIEEICKAKGYKVLVGESARRWSFFC</sequence>
<gene>
    <name evidence="1" type="ORF">Q604_UNBC07117G0001</name>
</gene>
<evidence type="ECO:0000313" key="1">
    <source>
        <dbReference type="EMBL" id="ETJ38866.1"/>
    </source>
</evidence>
<dbReference type="AlphaFoldDB" id="W1Y940"/>
<keyword evidence="1" id="KW-0645">Protease</keyword>
<name>W1Y940_9ZZZZ</name>
<accession>W1Y940</accession>
<feature type="non-terminal residue" evidence="1">
    <location>
        <position position="55"/>
    </location>
</feature>
<proteinExistence type="predicted"/>